<evidence type="ECO:0000313" key="2">
    <source>
        <dbReference type="EMBL" id="ACX74634.1"/>
    </source>
</evidence>
<dbReference type="STRING" id="59374.FSU_1478"/>
<dbReference type="EMBL" id="CP001792">
    <property type="protein sequence ID" value="ACX74634.1"/>
    <property type="molecule type" value="Genomic_DNA"/>
</dbReference>
<keyword evidence="5" id="KW-1185">Reference proteome</keyword>
<accession>C9RPH0</accession>
<name>C9RPH0_FIBSS</name>
<organism evidence="3 4">
    <name type="scientific">Fibrobacter succinogenes (strain ATCC 19169 / S85)</name>
    <dbReference type="NCBI Taxonomy" id="59374"/>
    <lineage>
        <taxon>Bacteria</taxon>
        <taxon>Pseudomonadati</taxon>
        <taxon>Fibrobacterota</taxon>
        <taxon>Fibrobacteria</taxon>
        <taxon>Fibrobacterales</taxon>
        <taxon>Fibrobacteraceae</taxon>
        <taxon>Fibrobacter</taxon>
    </lineage>
</organism>
<dbReference type="RefSeq" id="WP_014545767.1">
    <property type="nucleotide sequence ID" value="NC_013410.1"/>
</dbReference>
<sequence>MKDILEYTDYRQYIADYYADRKAKTAFSWQEFAKTAGFSSPVYLKYVSEGRFNLSAEAAVRTAQAMHLADYEREFFVEMVKFDHAKNDDEKRAAFSKMVSIAESRKAKIVDGESFRFFEDWKNPVLRELAPAMPGAKPLAMAHACRPEVSAAEVSDALSFLVKADLLKKDKDGNYAQTDKVVTTGPMEFTPLAVRGLHRQMGEFALDAIENVPQDERHFSGLTLGITREAYEKIVQRIAEFRKDIIAIATSETATEEVYRLNVQFFPMTKKSVNKG</sequence>
<dbReference type="KEGG" id="fsu:Fisuc_1029"/>
<reference evidence="2 5" key="1">
    <citation type="submission" date="2009-10" db="EMBL/GenBank/DDBJ databases">
        <title>Complete sequence of Fibrobacter succinogenes subsp. succinogenes S85.</title>
        <authorList>
            <consortium name="US DOE Joint Genome Institute"/>
            <person name="Lucas S."/>
            <person name="Copeland A."/>
            <person name="Lapidus A."/>
            <person name="Glavina del Rio T."/>
            <person name="Tice H."/>
            <person name="Bruce D."/>
            <person name="Goodwin L."/>
            <person name="Pitluck S."/>
            <person name="Chertkov O."/>
            <person name="Detter J.C."/>
            <person name="Han C."/>
            <person name="Tapia R."/>
            <person name="Larimer F."/>
            <person name="Land M."/>
            <person name="Hauser L."/>
            <person name="Kyrpides N."/>
            <person name="Mikhailova N."/>
            <person name="Weimer P.J."/>
            <person name="Stevenson D.M."/>
            <person name="Boyum J."/>
            <person name="Brumm P.I."/>
            <person name="Mead D."/>
        </authorList>
    </citation>
    <scope>NUCLEOTIDE SEQUENCE [LARGE SCALE GENOMIC DNA]</scope>
    <source>
        <strain evidence="5">ATCC 19169 / S85</strain>
        <strain evidence="2">S85</strain>
    </source>
</reference>
<dbReference type="InterPro" id="IPR025537">
    <property type="entry name" value="DUF4423"/>
</dbReference>
<reference evidence="3" key="3">
    <citation type="submission" date="2010-08" db="EMBL/GenBank/DDBJ databases">
        <authorList>
            <person name="Durkin A.S."/>
            <person name="Nelson K.E."/>
            <person name="Morrison M."/>
            <person name="Forsberg C.W."/>
            <person name="Wilson D.B."/>
            <person name="Russell J.B."/>
            <person name="Cann I.K.O."/>
            <person name="Mackie R.I."/>
            <person name="White B.A."/>
        </authorList>
    </citation>
    <scope>NUCLEOTIDE SEQUENCE</scope>
    <source>
        <strain evidence="3">S85</strain>
    </source>
</reference>
<evidence type="ECO:0000313" key="5">
    <source>
        <dbReference type="Proteomes" id="UP000001497"/>
    </source>
</evidence>
<protein>
    <recommendedName>
        <fullName evidence="1">DUF4423 domain-containing protein</fullName>
    </recommendedName>
</protein>
<proteinExistence type="predicted"/>
<reference evidence="4" key="2">
    <citation type="submission" date="2010-08" db="EMBL/GenBank/DDBJ databases">
        <title>Complete sequence of Fibrobacter succinogenes subsp. succinogenes S85.</title>
        <authorList>
            <person name="Durkin A.S."/>
            <person name="Nelson K.E."/>
            <person name="Morrison M."/>
            <person name="Forsberg C.W."/>
            <person name="Wilson D.B."/>
            <person name="Russell J.B."/>
            <person name="Cann I.K.O."/>
            <person name="Mackie R.I."/>
            <person name="White B.A."/>
        </authorList>
    </citation>
    <scope>NUCLEOTIDE SEQUENCE [LARGE SCALE GENOMIC DNA]</scope>
    <source>
        <strain evidence="4">ATCC 19169 / S85</strain>
    </source>
</reference>
<evidence type="ECO:0000313" key="4">
    <source>
        <dbReference type="Proteomes" id="UP000000517"/>
    </source>
</evidence>
<dbReference type="OrthoDB" id="9772969at2"/>
<dbReference type="InterPro" id="IPR011873">
    <property type="entry name" value="CHP02147"/>
</dbReference>
<dbReference type="eggNOG" id="ENOG5034BNB">
    <property type="taxonomic scope" value="Bacteria"/>
</dbReference>
<gene>
    <name evidence="2" type="ordered locus">Fisuc_1029</name>
    <name evidence="3" type="ordered locus">FSU_1478</name>
</gene>
<evidence type="ECO:0000313" key="3">
    <source>
        <dbReference type="EMBL" id="ADL25355.1"/>
    </source>
</evidence>
<dbReference type="Pfam" id="PF14394">
    <property type="entry name" value="DUF4423"/>
    <property type="match status" value="1"/>
</dbReference>
<dbReference type="Proteomes" id="UP000000517">
    <property type="component" value="Chromosome"/>
</dbReference>
<dbReference type="Proteomes" id="UP000001497">
    <property type="component" value="Chromosome"/>
</dbReference>
<dbReference type="AlphaFoldDB" id="C9RPH0"/>
<dbReference type="HOGENOM" id="CLU_061509_0_0_0"/>
<dbReference type="EMBL" id="CP002158">
    <property type="protein sequence ID" value="ADL25355.1"/>
    <property type="molecule type" value="Genomic_DNA"/>
</dbReference>
<dbReference type="KEGG" id="fsc:FSU_1478"/>
<feature type="domain" description="DUF4423" evidence="1">
    <location>
        <begin position="104"/>
        <end position="268"/>
    </location>
</feature>
<dbReference type="NCBIfam" id="TIGR02147">
    <property type="entry name" value="Fsuc_second"/>
    <property type="match status" value="1"/>
</dbReference>
<evidence type="ECO:0000259" key="1">
    <source>
        <dbReference type="Pfam" id="PF14394"/>
    </source>
</evidence>